<organism evidence="1 2">
    <name type="scientific">Bacillus cereus</name>
    <dbReference type="NCBI Taxonomy" id="1396"/>
    <lineage>
        <taxon>Bacteria</taxon>
        <taxon>Bacillati</taxon>
        <taxon>Bacillota</taxon>
        <taxon>Bacilli</taxon>
        <taxon>Bacillales</taxon>
        <taxon>Bacillaceae</taxon>
        <taxon>Bacillus</taxon>
        <taxon>Bacillus cereus group</taxon>
    </lineage>
</organism>
<evidence type="ECO:0000313" key="2">
    <source>
        <dbReference type="Proteomes" id="UP000220635"/>
    </source>
</evidence>
<reference evidence="1 2" key="1">
    <citation type="submission" date="2017-09" db="EMBL/GenBank/DDBJ databases">
        <title>Large-scale bioinformatics analysis of Bacillus genomes uncovers conserved roles of natural products in bacterial physiology.</title>
        <authorList>
            <consortium name="Agbiome Team Llc"/>
            <person name="Bleich R.M."/>
            <person name="Grubbs K.J."/>
            <person name="Santa Maria K.C."/>
            <person name="Allen S.E."/>
            <person name="Farag S."/>
            <person name="Shank E.A."/>
            <person name="Bowers A."/>
        </authorList>
    </citation>
    <scope>NUCLEOTIDE SEQUENCE [LARGE SCALE GENOMIC DNA]</scope>
    <source>
        <strain evidence="1 2">AFS010695</strain>
    </source>
</reference>
<dbReference type="OrthoDB" id="2641400at2"/>
<proteinExistence type="predicted"/>
<accession>A0A2A8PV46</accession>
<protein>
    <submittedName>
        <fullName evidence="1">Uncharacterized protein</fullName>
    </submittedName>
</protein>
<evidence type="ECO:0000313" key="1">
    <source>
        <dbReference type="EMBL" id="PEW01170.1"/>
    </source>
</evidence>
<sequence length="210" mass="25296">MTIVGILGMVHDEDWQEKYHFPLSLVKELILEFKPDVICGEVHPHSWELYLREGNPKGIYEETQNEYPNLIFPLCEEHNIKFVPINWFEFDVFKGRFDNVTIETRKQLESQLLEWTEKQLNSFNKGTIPFNSAEYDQITKEKYEWLHRVNPDVENINWNARHYIMIARVKNTIEQYDGKRILCIHGADHNYWYYESLENIKNVEVIYPLR</sequence>
<dbReference type="EMBL" id="NTWE01000025">
    <property type="protein sequence ID" value="PEW01170.1"/>
    <property type="molecule type" value="Genomic_DNA"/>
</dbReference>
<dbReference type="Proteomes" id="UP000220635">
    <property type="component" value="Unassembled WGS sequence"/>
</dbReference>
<comment type="caution">
    <text evidence="1">The sequence shown here is derived from an EMBL/GenBank/DDBJ whole genome shotgun (WGS) entry which is preliminary data.</text>
</comment>
<dbReference type="AlphaFoldDB" id="A0A2A8PV46"/>
<dbReference type="RefSeq" id="WP_098380801.1">
    <property type="nucleotide sequence ID" value="NZ_NTWE01000025.1"/>
</dbReference>
<name>A0A2A8PV46_BACCE</name>
<gene>
    <name evidence="1" type="ORF">CN425_13875</name>
</gene>